<dbReference type="Pfam" id="PF07833">
    <property type="entry name" value="Cu_amine_oxidN1"/>
    <property type="match status" value="1"/>
</dbReference>
<sequence>MSRLVRQTNRWLLFCIIITLCVFPLQRLVSSKINEGRFSFEMPTDDIVLMLYSNTAIVGPYLVPIDSKTKNAAPYQYSGETLIPARFLADNFDAELTYDNKQGNITLTSEEGSIQYALNKAQAKVEGKSLTLQTKPVVRDGITYVPLRAASEAFGRNLHVEDGVVLLTRTKDAPDSDRMTAWREELSSYIAYEAFGSFTVEASNHSQALFKTWNEAVAYARKNAGRKVTYRGSNQVLWDPAKPPPITARHKKAKAIMQLPELPRGCEVTALAMLLYANDIQVDKMTLAKQIKKEPTPYKKVGNTIYFGNPHDGFVGDMYNINNPGLGVYHEPIAELAEQYAPGRVADITGTTFEHLKYTVGQGTPVWVIHTTLYDAVPEKAWHQWQTPTGPVRITYYEHSLLVTGYDKQYMYVLDPLGRTDRIKIDAFRRGWEQMGSQAIVIMPPTT</sequence>
<dbReference type="Pfam" id="PF13529">
    <property type="entry name" value="Peptidase_C39_2"/>
    <property type="match status" value="1"/>
</dbReference>
<proteinExistence type="predicted"/>
<feature type="domain" description="Copper amine oxidase-like N-terminal" evidence="1">
    <location>
        <begin position="71"/>
        <end position="159"/>
    </location>
</feature>
<dbReference type="PANTHER" id="PTHR37806">
    <property type="entry name" value="LMO0724 PROTEIN"/>
    <property type="match status" value="1"/>
</dbReference>
<organism evidence="3 4">
    <name type="scientific">Paenibacillus agilis</name>
    <dbReference type="NCBI Taxonomy" id="3020863"/>
    <lineage>
        <taxon>Bacteria</taxon>
        <taxon>Bacillati</taxon>
        <taxon>Bacillota</taxon>
        <taxon>Bacilli</taxon>
        <taxon>Bacillales</taxon>
        <taxon>Paenibacillaceae</taxon>
        <taxon>Paenibacillus</taxon>
    </lineage>
</organism>
<dbReference type="Gene3D" id="3.30.457.10">
    <property type="entry name" value="Copper amine oxidase-like, N-terminal domain"/>
    <property type="match status" value="1"/>
</dbReference>
<gene>
    <name evidence="3" type="ORF">FPZ44_20990</name>
</gene>
<evidence type="ECO:0000313" key="4">
    <source>
        <dbReference type="Proteomes" id="UP000318102"/>
    </source>
</evidence>
<evidence type="ECO:0000259" key="2">
    <source>
        <dbReference type="Pfam" id="PF13529"/>
    </source>
</evidence>
<dbReference type="EMBL" id="VNJK01000003">
    <property type="protein sequence ID" value="TVX88440.1"/>
    <property type="molecule type" value="Genomic_DNA"/>
</dbReference>
<dbReference type="InterPro" id="IPR039564">
    <property type="entry name" value="Peptidase_C39-like"/>
</dbReference>
<dbReference type="SUPFAM" id="SSF55383">
    <property type="entry name" value="Copper amine oxidase, domain N"/>
    <property type="match status" value="1"/>
</dbReference>
<name>A0A559ILM6_9BACL</name>
<dbReference type="InterPro" id="IPR012854">
    <property type="entry name" value="Cu_amine_oxidase-like_N"/>
</dbReference>
<dbReference type="OrthoDB" id="1164310at2"/>
<protein>
    <submittedName>
        <fullName evidence="3">Copper amine oxidase</fullName>
    </submittedName>
</protein>
<evidence type="ECO:0000259" key="1">
    <source>
        <dbReference type="Pfam" id="PF07833"/>
    </source>
</evidence>
<dbReference type="Gene3D" id="3.90.70.10">
    <property type="entry name" value="Cysteine proteinases"/>
    <property type="match status" value="1"/>
</dbReference>
<dbReference type="Proteomes" id="UP000318102">
    <property type="component" value="Unassembled WGS sequence"/>
</dbReference>
<dbReference type="InterPro" id="IPR036582">
    <property type="entry name" value="Mao_N_sf"/>
</dbReference>
<keyword evidence="4" id="KW-1185">Reference proteome</keyword>
<evidence type="ECO:0000313" key="3">
    <source>
        <dbReference type="EMBL" id="TVX88440.1"/>
    </source>
</evidence>
<comment type="caution">
    <text evidence="3">The sequence shown here is derived from an EMBL/GenBank/DDBJ whole genome shotgun (WGS) entry which is preliminary data.</text>
</comment>
<reference evidence="3 4" key="1">
    <citation type="submission" date="2019-07" db="EMBL/GenBank/DDBJ databases">
        <authorList>
            <person name="Kim J."/>
        </authorList>
    </citation>
    <scope>NUCLEOTIDE SEQUENCE [LARGE SCALE GENOMIC DNA]</scope>
    <source>
        <strain evidence="3 4">N4</strain>
    </source>
</reference>
<dbReference type="AlphaFoldDB" id="A0A559ILM6"/>
<accession>A0A559ILM6</accession>
<feature type="domain" description="Peptidase C39-like" evidence="2">
    <location>
        <begin position="254"/>
        <end position="416"/>
    </location>
</feature>
<dbReference type="PANTHER" id="PTHR37806:SF1">
    <property type="entry name" value="PEPTIDASE C39-LIKE DOMAIN-CONTAINING PROTEIN"/>
    <property type="match status" value="1"/>
</dbReference>